<organism evidence="1 2">
    <name type="scientific">Coregonus suidteri</name>
    <dbReference type="NCBI Taxonomy" id="861788"/>
    <lineage>
        <taxon>Eukaryota</taxon>
        <taxon>Metazoa</taxon>
        <taxon>Chordata</taxon>
        <taxon>Craniata</taxon>
        <taxon>Vertebrata</taxon>
        <taxon>Euteleostomi</taxon>
        <taxon>Actinopterygii</taxon>
        <taxon>Neopterygii</taxon>
        <taxon>Teleostei</taxon>
        <taxon>Protacanthopterygii</taxon>
        <taxon>Salmoniformes</taxon>
        <taxon>Salmonidae</taxon>
        <taxon>Coregoninae</taxon>
        <taxon>Coregonus</taxon>
    </lineage>
</organism>
<dbReference type="EMBL" id="JAGTTL010000001">
    <property type="protein sequence ID" value="KAK6328806.1"/>
    <property type="molecule type" value="Genomic_DNA"/>
</dbReference>
<dbReference type="GO" id="GO:0070694">
    <property type="term" value="F:5-hydroxymethyl-dUMP N-hydrolase activity"/>
    <property type="evidence" value="ECO:0007669"/>
    <property type="project" value="TreeGrafter"/>
</dbReference>
<comment type="caution">
    <text evidence="1">The sequence shown here is derived from an EMBL/GenBank/DDBJ whole genome shotgun (WGS) entry which is preliminary data.</text>
</comment>
<name>A0AAN8R832_9TELE</name>
<dbReference type="InterPro" id="IPR051239">
    <property type="entry name" value="2'-dNMP_N-hydrolase"/>
</dbReference>
<evidence type="ECO:0000313" key="1">
    <source>
        <dbReference type="EMBL" id="KAK6328806.1"/>
    </source>
</evidence>
<reference evidence="1 2" key="1">
    <citation type="submission" date="2021-04" db="EMBL/GenBank/DDBJ databases">
        <authorList>
            <person name="De Guttry C."/>
            <person name="Zahm M."/>
            <person name="Klopp C."/>
            <person name="Cabau C."/>
            <person name="Louis A."/>
            <person name="Berthelot C."/>
            <person name="Parey E."/>
            <person name="Roest Crollius H."/>
            <person name="Montfort J."/>
            <person name="Robinson-Rechavi M."/>
            <person name="Bucao C."/>
            <person name="Bouchez O."/>
            <person name="Gislard M."/>
            <person name="Lluch J."/>
            <person name="Milhes M."/>
            <person name="Lampietro C."/>
            <person name="Lopez Roques C."/>
            <person name="Donnadieu C."/>
            <person name="Braasch I."/>
            <person name="Desvignes T."/>
            <person name="Postlethwait J."/>
            <person name="Bobe J."/>
            <person name="Wedekind C."/>
            <person name="Guiguen Y."/>
        </authorList>
    </citation>
    <scope>NUCLEOTIDE SEQUENCE [LARGE SCALE GENOMIC DNA]</scope>
    <source>
        <strain evidence="1">Cs_M1</strain>
        <tissue evidence="1">Blood</tissue>
    </source>
</reference>
<gene>
    <name evidence="1" type="ORF">J4Q44_G00007840</name>
</gene>
<protein>
    <submittedName>
        <fullName evidence="1">Uncharacterized protein</fullName>
    </submittedName>
</protein>
<dbReference type="Proteomes" id="UP001356427">
    <property type="component" value="Unassembled WGS sequence"/>
</dbReference>
<dbReference type="PANTHER" id="PTHR15364">
    <property type="entry name" value="2'-DEOXYNUCLEOSIDE 5'-PHOSPHATE N-HYDROLASE 1"/>
    <property type="match status" value="1"/>
</dbReference>
<dbReference type="PANTHER" id="PTHR15364:SF0">
    <property type="entry name" value="2'-DEOXYNUCLEOSIDE 5'-PHOSPHATE N-HYDROLASE 1"/>
    <property type="match status" value="1"/>
</dbReference>
<dbReference type="GO" id="GO:0005634">
    <property type="term" value="C:nucleus"/>
    <property type="evidence" value="ECO:0007669"/>
    <property type="project" value="TreeGrafter"/>
</dbReference>
<dbReference type="AlphaFoldDB" id="A0AAN8R832"/>
<keyword evidence="2" id="KW-1185">Reference proteome</keyword>
<dbReference type="GO" id="GO:0009159">
    <property type="term" value="P:deoxyribonucleoside monophosphate catabolic process"/>
    <property type="evidence" value="ECO:0007669"/>
    <property type="project" value="TreeGrafter"/>
</dbReference>
<dbReference type="Gene3D" id="3.40.50.450">
    <property type="match status" value="1"/>
</dbReference>
<sequence length="87" mass="9675">MLCRTERRLSTTAIWSGMSGVIIAEVTQPSLGVGYELGRALDMHKKILCLPDPPSEKSSCSEGPMTGPCSRCETTMRRRWRASWKST</sequence>
<accession>A0AAN8R832</accession>
<evidence type="ECO:0000313" key="2">
    <source>
        <dbReference type="Proteomes" id="UP001356427"/>
    </source>
</evidence>
<proteinExistence type="predicted"/>
<dbReference type="SUPFAM" id="SSF52309">
    <property type="entry name" value="N-(deoxy)ribosyltransferase-like"/>
    <property type="match status" value="1"/>
</dbReference>